<dbReference type="EMBL" id="JBGFUD010000241">
    <property type="protein sequence ID" value="MFH4974076.1"/>
    <property type="molecule type" value="Genomic_DNA"/>
</dbReference>
<reference evidence="1 2" key="1">
    <citation type="submission" date="2024-08" db="EMBL/GenBank/DDBJ databases">
        <title>Gnathostoma spinigerum genome.</title>
        <authorList>
            <person name="Gonzalez-Bertolin B."/>
            <person name="Monzon S."/>
            <person name="Zaballos A."/>
            <person name="Jimenez P."/>
            <person name="Dekumyoy P."/>
            <person name="Varona S."/>
            <person name="Cuesta I."/>
            <person name="Sumanam S."/>
            <person name="Adisakwattana P."/>
            <person name="Gasser R.B."/>
            <person name="Hernandez-Gonzalez A."/>
            <person name="Young N.D."/>
            <person name="Perteguer M.J."/>
        </authorList>
    </citation>
    <scope>NUCLEOTIDE SEQUENCE [LARGE SCALE GENOMIC DNA]</scope>
    <source>
        <strain evidence="1">AL3</strain>
        <tissue evidence="1">Liver</tissue>
    </source>
</reference>
<keyword evidence="2" id="KW-1185">Reference proteome</keyword>
<organism evidence="1 2">
    <name type="scientific">Gnathostoma spinigerum</name>
    <dbReference type="NCBI Taxonomy" id="75299"/>
    <lineage>
        <taxon>Eukaryota</taxon>
        <taxon>Metazoa</taxon>
        <taxon>Ecdysozoa</taxon>
        <taxon>Nematoda</taxon>
        <taxon>Chromadorea</taxon>
        <taxon>Rhabditida</taxon>
        <taxon>Spirurina</taxon>
        <taxon>Gnathostomatomorpha</taxon>
        <taxon>Gnathostomatoidea</taxon>
        <taxon>Gnathostomatidae</taxon>
        <taxon>Gnathostoma</taxon>
    </lineage>
</organism>
<evidence type="ECO:0000313" key="1">
    <source>
        <dbReference type="EMBL" id="MFH4974076.1"/>
    </source>
</evidence>
<evidence type="ECO:0000313" key="2">
    <source>
        <dbReference type="Proteomes" id="UP001608902"/>
    </source>
</evidence>
<proteinExistence type="predicted"/>
<sequence>MQCLFHLQLPCVEGPIGSKEDVLYEMSEFKEFPMCVGLTHRIPKGGIISAQQQVRVVRRDLSMLRGKVLLSSDIWGLCPRCLLVKTPGNTNILTQHYQTVRPGWPSELRQCNWNLPSEFDYSSFAMDFLGIW</sequence>
<dbReference type="Proteomes" id="UP001608902">
    <property type="component" value="Unassembled WGS sequence"/>
</dbReference>
<dbReference type="AlphaFoldDB" id="A0ABD6E411"/>
<accession>A0ABD6E411</accession>
<comment type="caution">
    <text evidence="1">The sequence shown here is derived from an EMBL/GenBank/DDBJ whole genome shotgun (WGS) entry which is preliminary data.</text>
</comment>
<protein>
    <submittedName>
        <fullName evidence="1">Uncharacterized protein</fullName>
    </submittedName>
</protein>
<name>A0ABD6E411_9BILA</name>
<gene>
    <name evidence="1" type="ORF">AB6A40_000785</name>
</gene>